<protein>
    <submittedName>
        <fullName evidence="1">Uncharacterized protein</fullName>
    </submittedName>
</protein>
<evidence type="ECO:0000313" key="2">
    <source>
        <dbReference type="Proteomes" id="UP000754495"/>
    </source>
</evidence>
<dbReference type="RefSeq" id="WP_167117800.1">
    <property type="nucleotide sequence ID" value="NZ_JAANOU010000001.1"/>
</dbReference>
<proteinExistence type="predicted"/>
<organism evidence="1 2">
    <name type="scientific">Amycolatopsis viridis</name>
    <dbReference type="NCBI Taxonomy" id="185678"/>
    <lineage>
        <taxon>Bacteria</taxon>
        <taxon>Bacillati</taxon>
        <taxon>Actinomycetota</taxon>
        <taxon>Actinomycetes</taxon>
        <taxon>Pseudonocardiales</taxon>
        <taxon>Pseudonocardiaceae</taxon>
        <taxon>Amycolatopsis</taxon>
    </lineage>
</organism>
<name>A0ABX0SYV0_9PSEU</name>
<comment type="caution">
    <text evidence="1">The sequence shown here is derived from an EMBL/GenBank/DDBJ whole genome shotgun (WGS) entry which is preliminary data.</text>
</comment>
<dbReference type="Proteomes" id="UP000754495">
    <property type="component" value="Unassembled WGS sequence"/>
</dbReference>
<sequence length="89" mass="10137">MIDFKIAPDGGGKFEVTATTRDILNWERTTRGASLKKLMDELHTADLYKVAHFAARRTQQFTGTLQEFEASCDLEFELEETVKEPDPTQ</sequence>
<accession>A0ABX0SYV0</accession>
<keyword evidence="2" id="KW-1185">Reference proteome</keyword>
<reference evidence="1 2" key="1">
    <citation type="submission" date="2020-03" db="EMBL/GenBank/DDBJ databases">
        <title>Sequencing the genomes of 1000 actinobacteria strains.</title>
        <authorList>
            <person name="Klenk H.-P."/>
        </authorList>
    </citation>
    <scope>NUCLEOTIDE SEQUENCE [LARGE SCALE GENOMIC DNA]</scope>
    <source>
        <strain evidence="1 2">DSM 45668</strain>
    </source>
</reference>
<evidence type="ECO:0000313" key="1">
    <source>
        <dbReference type="EMBL" id="NIH81688.1"/>
    </source>
</evidence>
<gene>
    <name evidence="1" type="ORF">FHX46_004218</name>
</gene>
<dbReference type="EMBL" id="JAANOU010000001">
    <property type="protein sequence ID" value="NIH81688.1"/>
    <property type="molecule type" value="Genomic_DNA"/>
</dbReference>